<dbReference type="OMA" id="LECYERN"/>
<name>G0P3Y7_CAEBE</name>
<reference evidence="2" key="1">
    <citation type="submission" date="2011-07" db="EMBL/GenBank/DDBJ databases">
        <authorList>
            <consortium name="Caenorhabditis brenneri Sequencing and Analysis Consortium"/>
            <person name="Wilson R.K."/>
        </authorList>
    </citation>
    <scope>NUCLEOTIDE SEQUENCE [LARGE SCALE GENOMIC DNA]</scope>
    <source>
        <strain evidence="2">PB2801</strain>
    </source>
</reference>
<dbReference type="Proteomes" id="UP000008068">
    <property type="component" value="Unassembled WGS sequence"/>
</dbReference>
<dbReference type="InParanoid" id="G0P3Y7"/>
<organism evidence="2">
    <name type="scientific">Caenorhabditis brenneri</name>
    <name type="common">Nematode worm</name>
    <dbReference type="NCBI Taxonomy" id="135651"/>
    <lineage>
        <taxon>Eukaryota</taxon>
        <taxon>Metazoa</taxon>
        <taxon>Ecdysozoa</taxon>
        <taxon>Nematoda</taxon>
        <taxon>Chromadorea</taxon>
        <taxon>Rhabditida</taxon>
        <taxon>Rhabditina</taxon>
        <taxon>Rhabditomorpha</taxon>
        <taxon>Rhabditoidea</taxon>
        <taxon>Rhabditidae</taxon>
        <taxon>Peloderinae</taxon>
        <taxon>Caenorhabditis</taxon>
    </lineage>
</organism>
<gene>
    <name evidence="1" type="ORF">CAEBREN_00895</name>
</gene>
<dbReference type="EMBL" id="GL380054">
    <property type="protein sequence ID" value="EGT44386.1"/>
    <property type="molecule type" value="Genomic_DNA"/>
</dbReference>
<accession>G0P3Y7</accession>
<dbReference type="FunCoup" id="G0P3Y7">
    <property type="interactions" value="1898"/>
</dbReference>
<proteinExistence type="predicted"/>
<dbReference type="OrthoDB" id="5879850at2759"/>
<evidence type="ECO:0000313" key="2">
    <source>
        <dbReference type="Proteomes" id="UP000008068"/>
    </source>
</evidence>
<dbReference type="eggNOG" id="ENOG502TIZX">
    <property type="taxonomic scope" value="Eukaryota"/>
</dbReference>
<sequence length="111" mass="12761">MSSSFEAQHSLISEEIQRLQRCEQYCLHGLAHQDQQFQSFAATSQNSSGYQEQFKKTENAAMATTCTYLFVNNLKEQKMYELAEVEKRIQEQKMSETSLKVSGERGGYGFQ</sequence>
<keyword evidence="2" id="KW-1185">Reference proteome</keyword>
<evidence type="ECO:0000313" key="1">
    <source>
        <dbReference type="EMBL" id="EGT44386.1"/>
    </source>
</evidence>
<protein>
    <submittedName>
        <fullName evidence="1">Uncharacterized protein</fullName>
    </submittedName>
</protein>
<dbReference type="AlphaFoldDB" id="G0P3Y7"/>
<dbReference type="HOGENOM" id="CLU_172749_0_0_1"/>